<dbReference type="OrthoDB" id="2963168at2759"/>
<dbReference type="CDD" id="cd10229">
    <property type="entry name" value="ASKHA_NBD_HSP70_HSPA12"/>
    <property type="match status" value="1"/>
</dbReference>
<accession>A0A9W9YAB5</accession>
<keyword evidence="2" id="KW-1185">Reference proteome</keyword>
<dbReference type="EMBL" id="MU827795">
    <property type="protein sequence ID" value="KAJ7328606.1"/>
    <property type="molecule type" value="Genomic_DNA"/>
</dbReference>
<dbReference type="PANTHER" id="PTHR14187:SF5">
    <property type="entry name" value="HEAT SHOCK 70 KDA PROTEIN 12A"/>
    <property type="match status" value="1"/>
</dbReference>
<dbReference type="AlphaFoldDB" id="A0A9W9YAB5"/>
<evidence type="ECO:0008006" key="3">
    <source>
        <dbReference type="Google" id="ProtNLM"/>
    </source>
</evidence>
<dbReference type="InterPro" id="IPR043129">
    <property type="entry name" value="ATPase_NBD"/>
</dbReference>
<evidence type="ECO:0000313" key="1">
    <source>
        <dbReference type="EMBL" id="KAJ7328606.1"/>
    </source>
</evidence>
<evidence type="ECO:0000313" key="2">
    <source>
        <dbReference type="Proteomes" id="UP001163046"/>
    </source>
</evidence>
<dbReference type="SUPFAM" id="SSF53067">
    <property type="entry name" value="Actin-like ATPase domain"/>
    <property type="match status" value="2"/>
</dbReference>
<dbReference type="Gene3D" id="3.30.420.40">
    <property type="match status" value="1"/>
</dbReference>
<organism evidence="1 2">
    <name type="scientific">Desmophyllum pertusum</name>
    <dbReference type="NCBI Taxonomy" id="174260"/>
    <lineage>
        <taxon>Eukaryota</taxon>
        <taxon>Metazoa</taxon>
        <taxon>Cnidaria</taxon>
        <taxon>Anthozoa</taxon>
        <taxon>Hexacorallia</taxon>
        <taxon>Scleractinia</taxon>
        <taxon>Caryophylliina</taxon>
        <taxon>Caryophylliidae</taxon>
        <taxon>Desmophyllum</taxon>
    </lineage>
</organism>
<reference evidence="1" key="1">
    <citation type="submission" date="2023-01" db="EMBL/GenBank/DDBJ databases">
        <title>Genome assembly of the deep-sea coral Lophelia pertusa.</title>
        <authorList>
            <person name="Herrera S."/>
            <person name="Cordes E."/>
        </authorList>
    </citation>
    <scope>NUCLEOTIDE SEQUENCE</scope>
    <source>
        <strain evidence="1">USNM1676648</strain>
        <tissue evidence="1">Polyp</tissue>
    </source>
</reference>
<gene>
    <name evidence="1" type="ORF">OS493_023875</name>
</gene>
<proteinExistence type="predicted"/>
<protein>
    <recommendedName>
        <fullName evidence="3">Heat shock 70 kDa protein 12A</fullName>
    </recommendedName>
</protein>
<sequence>MAKKASDDLLSFSPRSSSIIVVAIDIGTTYSGYAFSFIRNQGKDSILMNRGWTNDDGVRTSKTPTCLLLKSDLSFDSFGYEAVQKYTGLQGEGNEGKYLFFQHFKMALHNKTIDTETIIEASNGQLVKAKTVFETSINFLKREALELICTRTGIQYNVDDIQWVLTVPAIWTPQAKQFMREAAYGAGLGSPDNPDQVLIVLEPEAAAIACLTKDTSEFKSETAGCSSVKRLVFSQPNTHYMVVDIGGCYRYIKFGGKTCAGKTCARGSLDVTVHALQDDGTIKEIHKVTGGPYGGIYVNQGFENLLEKLFGAQELQTYRKQSPSDWLRLMNEFESKKRGERVLDDTVMINIRLPRSFVTLVNQTRSPAMAPYGEKEVKLEDDEYLSLSSGMMKKLFTPVMEGIKKHLETLLKKPQLSEVKTMFLVGGFADSVLLQNEIKREFSKGFRVIIPNYASIAVFQGAAIFGKEPSKMTERVVGTTYGAGCTRNFIPGVHPEEKKFIADGIEKCNDLFKLFVKENAVVRIREKITSKYTLLRATDTEINYSFYASTNPDAKYITDPGMTKLGSVMDTSPDTWRGKDREIEVSMYFGGTEITATARDISSGNVARTVLDFFQ</sequence>
<dbReference type="PANTHER" id="PTHR14187">
    <property type="entry name" value="ALPHA KINASE/ELONGATION FACTOR 2 KINASE"/>
    <property type="match status" value="1"/>
</dbReference>
<name>A0A9W9YAB5_9CNID</name>
<comment type="caution">
    <text evidence="1">The sequence shown here is derived from an EMBL/GenBank/DDBJ whole genome shotgun (WGS) entry which is preliminary data.</text>
</comment>
<dbReference type="Proteomes" id="UP001163046">
    <property type="component" value="Unassembled WGS sequence"/>
</dbReference>